<dbReference type="GO" id="GO:0008236">
    <property type="term" value="F:serine-type peptidase activity"/>
    <property type="evidence" value="ECO:0007669"/>
    <property type="project" value="InterPro"/>
</dbReference>
<dbReference type="STRING" id="1513896.SAMN05660841_03737"/>
<accession>A0A1T5G3V3</accession>
<reference evidence="4" key="1">
    <citation type="submission" date="2017-02" db="EMBL/GenBank/DDBJ databases">
        <authorList>
            <person name="Varghese N."/>
            <person name="Submissions S."/>
        </authorList>
    </citation>
    <scope>NUCLEOTIDE SEQUENCE [LARGE SCALE GENOMIC DNA]</scope>
    <source>
        <strain evidence="4">DSM 24091</strain>
    </source>
</reference>
<dbReference type="Gene3D" id="3.40.50.1820">
    <property type="entry name" value="alpha/beta hydrolase"/>
    <property type="match status" value="1"/>
</dbReference>
<gene>
    <name evidence="3" type="ORF">SAMN05660841_03737</name>
</gene>
<name>A0A1T5G3V3_9SPHI</name>
<dbReference type="Proteomes" id="UP000190150">
    <property type="component" value="Unassembled WGS sequence"/>
</dbReference>
<dbReference type="AlphaFoldDB" id="A0A1T5G3V3"/>
<dbReference type="RefSeq" id="WP_079645390.1">
    <property type="nucleotide sequence ID" value="NZ_FUZF01000021.1"/>
</dbReference>
<dbReference type="OrthoDB" id="1092902at2"/>
<dbReference type="InterPro" id="IPR001375">
    <property type="entry name" value="Peptidase_S9_cat"/>
</dbReference>
<keyword evidence="1" id="KW-0732">Signal</keyword>
<dbReference type="InterPro" id="IPR029058">
    <property type="entry name" value="AB_hydrolase_fold"/>
</dbReference>
<evidence type="ECO:0000256" key="1">
    <source>
        <dbReference type="SAM" id="SignalP"/>
    </source>
</evidence>
<organism evidence="3 4">
    <name type="scientific">Sphingobacterium nematocida</name>
    <dbReference type="NCBI Taxonomy" id="1513896"/>
    <lineage>
        <taxon>Bacteria</taxon>
        <taxon>Pseudomonadati</taxon>
        <taxon>Bacteroidota</taxon>
        <taxon>Sphingobacteriia</taxon>
        <taxon>Sphingobacteriales</taxon>
        <taxon>Sphingobacteriaceae</taxon>
        <taxon>Sphingobacterium</taxon>
    </lineage>
</organism>
<feature type="domain" description="Peptidase S9 prolyl oligopeptidase catalytic" evidence="2">
    <location>
        <begin position="116"/>
        <end position="254"/>
    </location>
</feature>
<feature type="chain" id="PRO_5012662375" evidence="1">
    <location>
        <begin position="21"/>
        <end position="327"/>
    </location>
</feature>
<dbReference type="EMBL" id="FUZF01000021">
    <property type="protein sequence ID" value="SKC03128.1"/>
    <property type="molecule type" value="Genomic_DNA"/>
</dbReference>
<keyword evidence="4" id="KW-1185">Reference proteome</keyword>
<evidence type="ECO:0000313" key="3">
    <source>
        <dbReference type="EMBL" id="SKC03128.1"/>
    </source>
</evidence>
<dbReference type="Pfam" id="PF00326">
    <property type="entry name" value="Peptidase_S9"/>
    <property type="match status" value="1"/>
</dbReference>
<proteinExistence type="predicted"/>
<protein>
    <submittedName>
        <fullName evidence="3">Prolyl oligopeptidase family protein</fullName>
    </submittedName>
</protein>
<sequence length="327" mass="37434">MRNLVIIYFCTILFVTVSQAQQKINWDDKTSAIWPNQTSLIEIKSSISPALQKCYVYKSTAYTKKPLIISLHTWGGDYSQRDPLLKYCMEENINYLHPDFRGPNNNPDAAGSALVIQDIDDAIQWAIDSLKVDTQNIHMVGVSGGGFATVASYMKTKHNVKSFHAFVGIYNLEDWYYESLQRKNNYAKDILAITGVINGKPNPEEVVKRSPLLMKTPTKERLRTKLNLYTGLHDGYVGSVPISHSLEMYNKVVKDFNKDIREAIISPDDIYTLLKRRKLTNFEIIKGAFLGRDIIYQKKYKELVEIIVFDGGHEMPDQDLLKRIFNP</sequence>
<evidence type="ECO:0000313" key="4">
    <source>
        <dbReference type="Proteomes" id="UP000190150"/>
    </source>
</evidence>
<feature type="signal peptide" evidence="1">
    <location>
        <begin position="1"/>
        <end position="20"/>
    </location>
</feature>
<evidence type="ECO:0000259" key="2">
    <source>
        <dbReference type="Pfam" id="PF00326"/>
    </source>
</evidence>
<dbReference type="SUPFAM" id="SSF53474">
    <property type="entry name" value="alpha/beta-Hydrolases"/>
    <property type="match status" value="1"/>
</dbReference>
<dbReference type="GO" id="GO:0006508">
    <property type="term" value="P:proteolysis"/>
    <property type="evidence" value="ECO:0007669"/>
    <property type="project" value="InterPro"/>
</dbReference>